<dbReference type="AlphaFoldDB" id="A0A1U7JM01"/>
<proteinExistence type="predicted"/>
<dbReference type="Gene3D" id="3.40.50.1820">
    <property type="entry name" value="alpha/beta hydrolase"/>
    <property type="match status" value="1"/>
</dbReference>
<dbReference type="RefSeq" id="WP_028483058.1">
    <property type="nucleotide sequence ID" value="NZ_LVVZ01000004.1"/>
</dbReference>
<dbReference type="InterPro" id="IPR000073">
    <property type="entry name" value="AB_hydrolase_1"/>
</dbReference>
<evidence type="ECO:0000313" key="3">
    <source>
        <dbReference type="EMBL" id="OKL45681.1"/>
    </source>
</evidence>
<protein>
    <submittedName>
        <fullName evidence="3">3-oxoadipate enol-lactonase</fullName>
    </submittedName>
</protein>
<dbReference type="Pfam" id="PF00561">
    <property type="entry name" value="Abhydrolase_1"/>
    <property type="match status" value="1"/>
</dbReference>
<feature type="domain" description="AB hydrolase-1" evidence="2">
    <location>
        <begin position="23"/>
        <end position="247"/>
    </location>
</feature>
<dbReference type="PANTHER" id="PTHR43798">
    <property type="entry name" value="MONOACYLGLYCEROL LIPASE"/>
    <property type="match status" value="1"/>
</dbReference>
<organism evidence="3 4">
    <name type="scientific">Pseudovibrio exalbescens</name>
    <dbReference type="NCBI Taxonomy" id="197461"/>
    <lineage>
        <taxon>Bacteria</taxon>
        <taxon>Pseudomonadati</taxon>
        <taxon>Pseudomonadota</taxon>
        <taxon>Alphaproteobacteria</taxon>
        <taxon>Hyphomicrobiales</taxon>
        <taxon>Stappiaceae</taxon>
        <taxon>Pseudovibrio</taxon>
    </lineage>
</organism>
<dbReference type="GO" id="GO:0047570">
    <property type="term" value="F:3-oxoadipate enol-lactonase activity"/>
    <property type="evidence" value="ECO:0007669"/>
    <property type="project" value="InterPro"/>
</dbReference>
<evidence type="ECO:0000259" key="2">
    <source>
        <dbReference type="Pfam" id="PF00561"/>
    </source>
</evidence>
<keyword evidence="1" id="KW-0472">Membrane</keyword>
<feature type="transmembrane region" description="Helical" evidence="1">
    <location>
        <begin position="90"/>
        <end position="107"/>
    </location>
</feature>
<keyword evidence="1" id="KW-1133">Transmembrane helix</keyword>
<gene>
    <name evidence="3" type="ORF">A3843_01735</name>
</gene>
<dbReference type="SUPFAM" id="SSF53474">
    <property type="entry name" value="alpha/beta-Hydrolases"/>
    <property type="match status" value="1"/>
</dbReference>
<comment type="caution">
    <text evidence="3">The sequence shown here is derived from an EMBL/GenBank/DDBJ whole genome shotgun (WGS) entry which is preliminary data.</text>
</comment>
<dbReference type="GO" id="GO:0042952">
    <property type="term" value="P:beta-ketoadipate pathway"/>
    <property type="evidence" value="ECO:0007669"/>
    <property type="project" value="InterPro"/>
</dbReference>
<reference evidence="3 4" key="1">
    <citation type="submission" date="2016-03" db="EMBL/GenBank/DDBJ databases">
        <title>Genome sequence of Nesiotobacter sp. nov., a moderately halophilic alphaproteobacterium isolated from the Yellow Sea, China.</title>
        <authorList>
            <person name="Zhang G."/>
            <person name="Zhang R."/>
        </authorList>
    </citation>
    <scope>NUCLEOTIDE SEQUENCE [LARGE SCALE GENOMIC DNA]</scope>
    <source>
        <strain evidence="3 4">WB1-6</strain>
    </source>
</reference>
<dbReference type="InterPro" id="IPR050266">
    <property type="entry name" value="AB_hydrolase_sf"/>
</dbReference>
<evidence type="ECO:0000313" key="4">
    <source>
        <dbReference type="Proteomes" id="UP000185783"/>
    </source>
</evidence>
<dbReference type="STRING" id="197461.A3843_01735"/>
<evidence type="ECO:0000256" key="1">
    <source>
        <dbReference type="SAM" id="Phobius"/>
    </source>
</evidence>
<dbReference type="PRINTS" id="PR00111">
    <property type="entry name" value="ABHYDROLASE"/>
</dbReference>
<name>A0A1U7JM01_9HYPH</name>
<dbReference type="EMBL" id="LVVZ01000004">
    <property type="protein sequence ID" value="OKL45681.1"/>
    <property type="molecule type" value="Genomic_DNA"/>
</dbReference>
<dbReference type="Proteomes" id="UP000185783">
    <property type="component" value="Unassembled WGS sequence"/>
</dbReference>
<dbReference type="InterPro" id="IPR026968">
    <property type="entry name" value="PcaD/CatD"/>
</dbReference>
<keyword evidence="1" id="KW-0812">Transmembrane</keyword>
<dbReference type="InterPro" id="IPR029058">
    <property type="entry name" value="AB_hydrolase_fold"/>
</dbReference>
<sequence>MEFVNLNHVVLHYALKKGRSVEPALVFINSLGSDLRIWQGVEAHLGQEHTLLFYDKRGHGLSDVGDQAYSIDRHADDLIALLDYCKLRKVVLFGLSVGGLVALAVYAKRPELVAGLVLSDTAAQIGTPQMWQERIDTIRRDGIAALADPILQRWFSSGFRAHQADRLAGYRNMLVRTPRKGYVGTCEAIRDADYTAIARTVAVPTLCLCGDEDGSTPPEVVMNLQQTIPGASFEMVEYAGHLPCVEQPSVVAGFLNEFTMRLTPRGSDNDDK</sequence>
<dbReference type="NCBIfam" id="TIGR02427">
    <property type="entry name" value="protocat_pcaD"/>
    <property type="match status" value="1"/>
</dbReference>
<accession>A0A1U7JM01</accession>
<keyword evidence="4" id="KW-1185">Reference proteome</keyword>